<accession>A0A6G1GXE6</accession>
<dbReference type="Pfam" id="PF13489">
    <property type="entry name" value="Methyltransf_23"/>
    <property type="match status" value="1"/>
</dbReference>
<protein>
    <submittedName>
        <fullName evidence="2">S-adenosyl-L-methionine-dependent methyltransferase</fullName>
    </submittedName>
</protein>
<dbReference type="AlphaFoldDB" id="A0A6G1GXE6"/>
<dbReference type="Gene3D" id="3.40.50.150">
    <property type="entry name" value="Vaccinia Virus protein VP39"/>
    <property type="match status" value="1"/>
</dbReference>
<gene>
    <name evidence="2" type="ORF">K402DRAFT_422102</name>
</gene>
<reference evidence="2" key="1">
    <citation type="journal article" date="2020" name="Stud. Mycol.">
        <title>101 Dothideomycetes genomes: a test case for predicting lifestyles and emergence of pathogens.</title>
        <authorList>
            <person name="Haridas S."/>
            <person name="Albert R."/>
            <person name="Binder M."/>
            <person name="Bloem J."/>
            <person name="Labutti K."/>
            <person name="Salamov A."/>
            <person name="Andreopoulos B."/>
            <person name="Baker S."/>
            <person name="Barry K."/>
            <person name="Bills G."/>
            <person name="Bluhm B."/>
            <person name="Cannon C."/>
            <person name="Castanera R."/>
            <person name="Culley D."/>
            <person name="Daum C."/>
            <person name="Ezra D."/>
            <person name="Gonzalez J."/>
            <person name="Henrissat B."/>
            <person name="Kuo A."/>
            <person name="Liang C."/>
            <person name="Lipzen A."/>
            <person name="Lutzoni F."/>
            <person name="Magnuson J."/>
            <person name="Mondo S."/>
            <person name="Nolan M."/>
            <person name="Ohm R."/>
            <person name="Pangilinan J."/>
            <person name="Park H.-J."/>
            <person name="Ramirez L."/>
            <person name="Alfaro M."/>
            <person name="Sun H."/>
            <person name="Tritt A."/>
            <person name="Yoshinaga Y."/>
            <person name="Zwiers L.-H."/>
            <person name="Turgeon B."/>
            <person name="Goodwin S."/>
            <person name="Spatafora J."/>
            <person name="Crous P."/>
            <person name="Grigoriev I."/>
        </authorList>
    </citation>
    <scope>NUCLEOTIDE SEQUENCE</scope>
    <source>
        <strain evidence="2">CBS 113979</strain>
    </source>
</reference>
<dbReference type="EMBL" id="ML977162">
    <property type="protein sequence ID" value="KAF1985482.1"/>
    <property type="molecule type" value="Genomic_DNA"/>
</dbReference>
<dbReference type="CDD" id="cd02440">
    <property type="entry name" value="AdoMet_MTases"/>
    <property type="match status" value="1"/>
</dbReference>
<sequence length="335" mass="38662">MALEQDDVETHIPVDEDDDDSAYGDDVLSDTTSIASTIYRHRFENGRRYHKYQEGSYWGPNDDLQNDQLDIAHHMLRVLLNGKLYLSPVQDPQMVLDVGTGTGIWAIDFADEHPEAEVVGVDLSPIQPEFVPPNCKFEVDDINAPWTYPENYFDMVHVRCMFGSIDDWPNFYREVFDHLKPGGWIETLEMDIQFKADDGTCPPDHIQTIWSKTFIEAGELRGKTFRNAFQAKQWITDAGFEEVVQHRWKLPSGPWSSDPKLKELGNWNFLHCYQGAEGWGLFLLTNVLKWSLDEARVFIAKFRNSLKEKKTHSYFEVVHVHARKPFSRPPGDAKP</sequence>
<name>A0A6G1GXE6_9PEZI</name>
<proteinExistence type="predicted"/>
<dbReference type="Proteomes" id="UP000800041">
    <property type="component" value="Unassembled WGS sequence"/>
</dbReference>
<keyword evidence="2" id="KW-0808">Transferase</keyword>
<dbReference type="GO" id="GO:0008168">
    <property type="term" value="F:methyltransferase activity"/>
    <property type="evidence" value="ECO:0007669"/>
    <property type="project" value="UniProtKB-KW"/>
</dbReference>
<evidence type="ECO:0000313" key="2">
    <source>
        <dbReference type="EMBL" id="KAF1985482.1"/>
    </source>
</evidence>
<dbReference type="PANTHER" id="PTHR43591">
    <property type="entry name" value="METHYLTRANSFERASE"/>
    <property type="match status" value="1"/>
</dbReference>
<dbReference type="GO" id="GO:0032259">
    <property type="term" value="P:methylation"/>
    <property type="evidence" value="ECO:0007669"/>
    <property type="project" value="UniProtKB-KW"/>
</dbReference>
<keyword evidence="3" id="KW-1185">Reference proteome</keyword>
<evidence type="ECO:0000256" key="1">
    <source>
        <dbReference type="SAM" id="MobiDB-lite"/>
    </source>
</evidence>
<dbReference type="OrthoDB" id="2013972at2759"/>
<organism evidence="2 3">
    <name type="scientific">Aulographum hederae CBS 113979</name>
    <dbReference type="NCBI Taxonomy" id="1176131"/>
    <lineage>
        <taxon>Eukaryota</taxon>
        <taxon>Fungi</taxon>
        <taxon>Dikarya</taxon>
        <taxon>Ascomycota</taxon>
        <taxon>Pezizomycotina</taxon>
        <taxon>Dothideomycetes</taxon>
        <taxon>Pleosporomycetidae</taxon>
        <taxon>Aulographales</taxon>
        <taxon>Aulographaceae</taxon>
    </lineage>
</organism>
<dbReference type="InterPro" id="IPR029063">
    <property type="entry name" value="SAM-dependent_MTases_sf"/>
</dbReference>
<dbReference type="PANTHER" id="PTHR43591:SF24">
    <property type="entry name" value="2-METHOXY-6-POLYPRENYL-1,4-BENZOQUINOL METHYLASE, MITOCHONDRIAL"/>
    <property type="match status" value="1"/>
</dbReference>
<evidence type="ECO:0000313" key="3">
    <source>
        <dbReference type="Proteomes" id="UP000800041"/>
    </source>
</evidence>
<feature type="region of interest" description="Disordered" evidence="1">
    <location>
        <begin position="1"/>
        <end position="23"/>
    </location>
</feature>
<dbReference type="SUPFAM" id="SSF53335">
    <property type="entry name" value="S-adenosyl-L-methionine-dependent methyltransferases"/>
    <property type="match status" value="1"/>
</dbReference>
<keyword evidence="2" id="KW-0489">Methyltransferase</keyword>